<keyword evidence="6 13" id="KW-0418">Kinase</keyword>
<evidence type="ECO:0000256" key="4">
    <source>
        <dbReference type="ARBA" id="ARBA00022679"/>
    </source>
</evidence>
<dbReference type="Pfam" id="PF00512">
    <property type="entry name" value="HisKA"/>
    <property type="match status" value="1"/>
</dbReference>
<dbReference type="SMART" id="SM00387">
    <property type="entry name" value="HATPase_c"/>
    <property type="match status" value="1"/>
</dbReference>
<comment type="caution">
    <text evidence="13">The sequence shown here is derived from an EMBL/GenBank/DDBJ whole genome shotgun (WGS) entry which is preliminary data.</text>
</comment>
<dbReference type="NCBIfam" id="TIGR00229">
    <property type="entry name" value="sensory_box"/>
    <property type="match status" value="2"/>
</dbReference>
<gene>
    <name evidence="13" type="ORF">METHB2_70084</name>
</gene>
<dbReference type="PANTHER" id="PTHR43065:SF10">
    <property type="entry name" value="PEROXIDE STRESS-ACTIVATED HISTIDINE KINASE MAK3"/>
    <property type="match status" value="1"/>
</dbReference>
<dbReference type="InterPro" id="IPR004358">
    <property type="entry name" value="Sig_transdc_His_kin-like_C"/>
</dbReference>
<dbReference type="PRINTS" id="PR00344">
    <property type="entry name" value="BCTRLSENSOR"/>
</dbReference>
<dbReference type="Pfam" id="PF00989">
    <property type="entry name" value="PAS"/>
    <property type="match status" value="1"/>
</dbReference>
<dbReference type="InterPro" id="IPR003594">
    <property type="entry name" value="HATPase_dom"/>
</dbReference>
<evidence type="ECO:0000259" key="11">
    <source>
        <dbReference type="PROSITE" id="PS50109"/>
    </source>
</evidence>
<evidence type="ECO:0000259" key="12">
    <source>
        <dbReference type="PROSITE" id="PS50112"/>
    </source>
</evidence>
<dbReference type="InterPro" id="IPR035965">
    <property type="entry name" value="PAS-like_dom_sf"/>
</dbReference>
<keyword evidence="5" id="KW-0547">Nucleotide-binding</keyword>
<keyword evidence="9" id="KW-0175">Coiled coil</keyword>
<proteinExistence type="predicted"/>
<dbReference type="SMART" id="SM00086">
    <property type="entry name" value="PAC"/>
    <property type="match status" value="2"/>
</dbReference>
<dbReference type="EC" id="2.7.13.3" evidence="2"/>
<evidence type="ECO:0000256" key="10">
    <source>
        <dbReference type="SAM" id="MobiDB-lite"/>
    </source>
</evidence>
<feature type="domain" description="Histidine kinase" evidence="11">
    <location>
        <begin position="393"/>
        <end position="610"/>
    </location>
</feature>
<dbReference type="PANTHER" id="PTHR43065">
    <property type="entry name" value="SENSOR HISTIDINE KINASE"/>
    <property type="match status" value="1"/>
</dbReference>
<evidence type="ECO:0000256" key="2">
    <source>
        <dbReference type="ARBA" id="ARBA00012438"/>
    </source>
</evidence>
<dbReference type="RefSeq" id="WP_174627243.1">
    <property type="nucleotide sequence ID" value="NZ_CADCXN010000102.1"/>
</dbReference>
<dbReference type="Pfam" id="PF02518">
    <property type="entry name" value="HATPase_c"/>
    <property type="match status" value="1"/>
</dbReference>
<dbReference type="InterPro" id="IPR001610">
    <property type="entry name" value="PAC"/>
</dbReference>
<name>A0A8S0YAS4_9GAMM</name>
<dbReference type="AlphaFoldDB" id="A0A8S0YAS4"/>
<reference evidence="13 14" key="1">
    <citation type="submission" date="2020-02" db="EMBL/GenBank/DDBJ databases">
        <authorList>
            <person name="Hogendoorn C."/>
        </authorList>
    </citation>
    <scope>NUCLEOTIDE SEQUENCE [LARGE SCALE GENOMIC DNA]</scope>
    <source>
        <strain evidence="13">METHB21</strain>
    </source>
</reference>
<evidence type="ECO:0000256" key="9">
    <source>
        <dbReference type="SAM" id="Coils"/>
    </source>
</evidence>
<dbReference type="InterPro" id="IPR000014">
    <property type="entry name" value="PAS"/>
</dbReference>
<keyword evidence="3" id="KW-0597">Phosphoprotein</keyword>
<dbReference type="SUPFAM" id="SSF55785">
    <property type="entry name" value="PYP-like sensor domain (PAS domain)"/>
    <property type="match status" value="2"/>
</dbReference>
<dbReference type="SMART" id="SM00091">
    <property type="entry name" value="PAS"/>
    <property type="match status" value="2"/>
</dbReference>
<dbReference type="InterPro" id="IPR005467">
    <property type="entry name" value="His_kinase_dom"/>
</dbReference>
<dbReference type="InterPro" id="IPR013767">
    <property type="entry name" value="PAS_fold"/>
</dbReference>
<feature type="coiled-coil region" evidence="9">
    <location>
        <begin position="31"/>
        <end position="87"/>
    </location>
</feature>
<feature type="region of interest" description="Disordered" evidence="10">
    <location>
        <begin position="1"/>
        <end position="24"/>
    </location>
</feature>
<evidence type="ECO:0000256" key="1">
    <source>
        <dbReference type="ARBA" id="ARBA00000085"/>
    </source>
</evidence>
<dbReference type="CDD" id="cd00130">
    <property type="entry name" value="PAS"/>
    <property type="match status" value="1"/>
</dbReference>
<sequence length="623" mass="70325">MSLINPAENKKTDDNIRRQAKCPQEVQDSIRKRAEALLDKSETDIARLSTEDFQKLLFEFQVHQIELELQNEELNRAHRELGASRDRYAQLFNLSPLVYLTLDIKGAILAANLAAARLLSCPREKLGKRKLGEFVNPADQNIYYFFLRDLTTRQSDQTVEIRLIVDKRPIDVECHATLAYRENRNPEIWLTINDITESKKARQTIINLNKQLLEKVHDQTEELMEANRQLQKKIDELEYSKHQLAEREAKLNCIFNASIEGIITIDAAGKIVSANSAVATIFGFMPDELVGHSITRLIPAAKAKQLPDFRTYLNQQIAEFTHQVREVEGLRKDGSVVPLDLSVAEFTVDKARYFAGIIRDVSLRKRQAKQDKDHLEALAHVTRLGLMGEMASGIAHEVNQPLTAISGYTQACLNLIASGTGNMAGFTEILQKTHSEALRAGQIIHRMREFVKSRTIYRISAEINALVQEAASLCAADFKHNSIQIKYELTKDLPRINVDKVQIEQVLLNLFRNSCDSLKELPAERERKVVIRTYLNAHNYIEVSVKDNGTGISELRRDKVLTPFFTTKDNGMGMGLSISRSLVEAHGGSLHFNTRQEKGSTFYFTLPPAQDEGDDQADSASSG</sequence>
<accession>A0A8S0YAS4</accession>
<dbReference type="GO" id="GO:0000155">
    <property type="term" value="F:phosphorelay sensor kinase activity"/>
    <property type="evidence" value="ECO:0007669"/>
    <property type="project" value="InterPro"/>
</dbReference>
<dbReference type="Gene3D" id="1.10.287.130">
    <property type="match status" value="1"/>
</dbReference>
<dbReference type="EMBL" id="CADCXN010000102">
    <property type="protein sequence ID" value="CAA9892477.1"/>
    <property type="molecule type" value="Genomic_DNA"/>
</dbReference>
<dbReference type="InterPro" id="IPR036097">
    <property type="entry name" value="HisK_dim/P_sf"/>
</dbReference>
<evidence type="ECO:0000313" key="14">
    <source>
        <dbReference type="Proteomes" id="UP000494216"/>
    </source>
</evidence>
<evidence type="ECO:0000256" key="5">
    <source>
        <dbReference type="ARBA" id="ARBA00022741"/>
    </source>
</evidence>
<keyword evidence="7" id="KW-0067">ATP-binding</keyword>
<keyword evidence="8" id="KW-0902">Two-component regulatory system</keyword>
<evidence type="ECO:0000313" key="13">
    <source>
        <dbReference type="EMBL" id="CAA9892477.1"/>
    </source>
</evidence>
<dbReference type="Proteomes" id="UP000494216">
    <property type="component" value="Unassembled WGS sequence"/>
</dbReference>
<dbReference type="InterPro" id="IPR036890">
    <property type="entry name" value="HATPase_C_sf"/>
</dbReference>
<feature type="compositionally biased region" description="Basic and acidic residues" evidence="10">
    <location>
        <begin position="8"/>
        <end position="17"/>
    </location>
</feature>
<protein>
    <recommendedName>
        <fullName evidence="2">histidine kinase</fullName>
        <ecNumber evidence="2">2.7.13.3</ecNumber>
    </recommendedName>
</protein>
<dbReference type="GO" id="GO:0005524">
    <property type="term" value="F:ATP binding"/>
    <property type="evidence" value="ECO:0007669"/>
    <property type="project" value="UniProtKB-KW"/>
</dbReference>
<feature type="domain" description="PAS" evidence="12">
    <location>
        <begin position="247"/>
        <end position="293"/>
    </location>
</feature>
<evidence type="ECO:0000256" key="6">
    <source>
        <dbReference type="ARBA" id="ARBA00022777"/>
    </source>
</evidence>
<dbReference type="PROSITE" id="PS50109">
    <property type="entry name" value="HIS_KIN"/>
    <property type="match status" value="1"/>
</dbReference>
<feature type="domain" description="PAS" evidence="12">
    <location>
        <begin position="84"/>
        <end position="154"/>
    </location>
</feature>
<dbReference type="SUPFAM" id="SSF47384">
    <property type="entry name" value="Homodimeric domain of signal transducing histidine kinase"/>
    <property type="match status" value="1"/>
</dbReference>
<organism evidence="13 14">
    <name type="scientific">Candidatus Methylobacter favarea</name>
    <dbReference type="NCBI Taxonomy" id="2707345"/>
    <lineage>
        <taxon>Bacteria</taxon>
        <taxon>Pseudomonadati</taxon>
        <taxon>Pseudomonadota</taxon>
        <taxon>Gammaproteobacteria</taxon>
        <taxon>Methylococcales</taxon>
        <taxon>Methylococcaceae</taxon>
        <taxon>Methylobacter</taxon>
    </lineage>
</organism>
<dbReference type="SMART" id="SM00388">
    <property type="entry name" value="HisKA"/>
    <property type="match status" value="1"/>
</dbReference>
<dbReference type="InterPro" id="IPR003661">
    <property type="entry name" value="HisK_dim/P_dom"/>
</dbReference>
<dbReference type="SUPFAM" id="SSF55874">
    <property type="entry name" value="ATPase domain of HSP90 chaperone/DNA topoisomerase II/histidine kinase"/>
    <property type="match status" value="1"/>
</dbReference>
<dbReference type="Gene3D" id="3.30.450.20">
    <property type="entry name" value="PAS domain"/>
    <property type="match status" value="2"/>
</dbReference>
<dbReference type="Pfam" id="PF13426">
    <property type="entry name" value="PAS_9"/>
    <property type="match status" value="1"/>
</dbReference>
<evidence type="ECO:0000256" key="7">
    <source>
        <dbReference type="ARBA" id="ARBA00022840"/>
    </source>
</evidence>
<dbReference type="PROSITE" id="PS50112">
    <property type="entry name" value="PAS"/>
    <property type="match status" value="2"/>
</dbReference>
<dbReference type="Gene3D" id="3.30.565.10">
    <property type="entry name" value="Histidine kinase-like ATPase, C-terminal domain"/>
    <property type="match status" value="1"/>
</dbReference>
<dbReference type="GO" id="GO:0006355">
    <property type="term" value="P:regulation of DNA-templated transcription"/>
    <property type="evidence" value="ECO:0007669"/>
    <property type="project" value="InterPro"/>
</dbReference>
<keyword evidence="14" id="KW-1185">Reference proteome</keyword>
<evidence type="ECO:0000256" key="3">
    <source>
        <dbReference type="ARBA" id="ARBA00022553"/>
    </source>
</evidence>
<dbReference type="CDD" id="cd00082">
    <property type="entry name" value="HisKA"/>
    <property type="match status" value="1"/>
</dbReference>
<evidence type="ECO:0000256" key="8">
    <source>
        <dbReference type="ARBA" id="ARBA00023012"/>
    </source>
</evidence>
<feature type="coiled-coil region" evidence="9">
    <location>
        <begin position="209"/>
        <end position="247"/>
    </location>
</feature>
<keyword evidence="4" id="KW-0808">Transferase</keyword>
<comment type="catalytic activity">
    <reaction evidence="1">
        <text>ATP + protein L-histidine = ADP + protein N-phospho-L-histidine.</text>
        <dbReference type="EC" id="2.7.13.3"/>
    </reaction>
</comment>